<dbReference type="InterPro" id="IPR023393">
    <property type="entry name" value="START-like_dom_sf"/>
</dbReference>
<dbReference type="PROSITE" id="PS50848">
    <property type="entry name" value="START"/>
    <property type="match status" value="1"/>
</dbReference>
<evidence type="ECO:0000256" key="2">
    <source>
        <dbReference type="SAM" id="Phobius"/>
    </source>
</evidence>
<feature type="compositionally biased region" description="Basic and acidic residues" evidence="1">
    <location>
        <begin position="496"/>
        <end position="505"/>
    </location>
</feature>
<dbReference type="Gene3D" id="3.30.530.20">
    <property type="match status" value="1"/>
</dbReference>
<name>A0A7S0KHS5_MICPS</name>
<keyword evidence="2" id="KW-0812">Transmembrane</keyword>
<dbReference type="PANTHER" id="PTHR19308:SF39">
    <property type="entry name" value="PHOSPHATIDYLCHOLINE TRANSFER PROTEIN"/>
    <property type="match status" value="1"/>
</dbReference>
<evidence type="ECO:0000313" key="4">
    <source>
        <dbReference type="EMBL" id="CAD8579704.1"/>
    </source>
</evidence>
<feature type="domain" description="START" evidence="3">
    <location>
        <begin position="204"/>
        <end position="390"/>
    </location>
</feature>
<feature type="region of interest" description="Disordered" evidence="1">
    <location>
        <begin position="391"/>
        <end position="431"/>
    </location>
</feature>
<feature type="region of interest" description="Disordered" evidence="1">
    <location>
        <begin position="462"/>
        <end position="532"/>
    </location>
</feature>
<gene>
    <name evidence="4" type="ORF">MSP1404_LOCUS2282</name>
</gene>
<feature type="transmembrane region" description="Helical" evidence="2">
    <location>
        <begin position="65"/>
        <end position="84"/>
    </location>
</feature>
<dbReference type="AlphaFoldDB" id="A0A7S0KHS5"/>
<protein>
    <recommendedName>
        <fullName evidence="3">START domain-containing protein</fullName>
    </recommendedName>
</protein>
<proteinExistence type="predicted"/>
<dbReference type="SUPFAM" id="SSF55961">
    <property type="entry name" value="Bet v1-like"/>
    <property type="match status" value="1"/>
</dbReference>
<dbReference type="PANTHER" id="PTHR19308">
    <property type="entry name" value="PHOSPHATIDYLCHOLINE TRANSFER PROTEIN"/>
    <property type="match status" value="1"/>
</dbReference>
<accession>A0A7S0KHS5</accession>
<feature type="compositionally biased region" description="Basic residues" evidence="1">
    <location>
        <begin position="475"/>
        <end position="495"/>
    </location>
</feature>
<evidence type="ECO:0000259" key="3">
    <source>
        <dbReference type="PROSITE" id="PS50848"/>
    </source>
</evidence>
<organism evidence="4">
    <name type="scientific">Micromonas pusilla</name>
    <name type="common">Picoplanktonic green alga</name>
    <name type="synonym">Chromulina pusilla</name>
    <dbReference type="NCBI Taxonomy" id="38833"/>
    <lineage>
        <taxon>Eukaryota</taxon>
        <taxon>Viridiplantae</taxon>
        <taxon>Chlorophyta</taxon>
        <taxon>Mamiellophyceae</taxon>
        <taxon>Mamiellales</taxon>
        <taxon>Mamiellaceae</taxon>
        <taxon>Micromonas</taxon>
    </lineage>
</organism>
<keyword evidence="2" id="KW-0472">Membrane</keyword>
<reference evidence="4" key="1">
    <citation type="submission" date="2021-01" db="EMBL/GenBank/DDBJ databases">
        <authorList>
            <person name="Corre E."/>
            <person name="Pelletier E."/>
            <person name="Niang G."/>
            <person name="Scheremetjew M."/>
            <person name="Finn R."/>
            <person name="Kale V."/>
            <person name="Holt S."/>
            <person name="Cochrane G."/>
            <person name="Meng A."/>
            <person name="Brown T."/>
            <person name="Cohen L."/>
        </authorList>
    </citation>
    <scope>NUCLEOTIDE SEQUENCE</scope>
    <source>
        <strain evidence="4">CCMP494</strain>
    </source>
</reference>
<keyword evidence="2" id="KW-1133">Transmembrane helix</keyword>
<dbReference type="EMBL" id="HBEV01003017">
    <property type="protein sequence ID" value="CAD8579704.1"/>
    <property type="molecule type" value="Transcribed_RNA"/>
</dbReference>
<dbReference type="InterPro" id="IPR051213">
    <property type="entry name" value="START_lipid_transfer"/>
</dbReference>
<dbReference type="InterPro" id="IPR002913">
    <property type="entry name" value="START_lipid-bd_dom"/>
</dbReference>
<dbReference type="GO" id="GO:0008289">
    <property type="term" value="F:lipid binding"/>
    <property type="evidence" value="ECO:0007669"/>
    <property type="project" value="InterPro"/>
</dbReference>
<evidence type="ECO:0000256" key="1">
    <source>
        <dbReference type="SAM" id="MobiDB-lite"/>
    </source>
</evidence>
<dbReference type="GO" id="GO:0005737">
    <property type="term" value="C:cytoplasm"/>
    <property type="evidence" value="ECO:0007669"/>
    <property type="project" value="UniProtKB-ARBA"/>
</dbReference>
<sequence length="532" mass="58582">MATTASFEAARLMVKEAVTGASSLSSITTLRGSIERMMETTGVHGYVLDALAWLPPEVVLVLDSVHIWFPLLTLFAFFFFGPAAAHQGGRVGNRAWLAFSTAVTVRQLVLWFVGLPPVKGMLLAVGLEIIPARRRRASRPRTTPGVGSAPSTCIAAKYEPVSNVPTAFSSRVEGEVQQKDYREFKERMEGMPARLPPVEANGEWSEMMNKSGVGFSYRAWRHVLPYGGTEYLSRTVFENATVEEMCDFFNDDDVRASWDRLLFRHRVLERDERTGAECVFWERALPVISNRDYVFTRRTWKDGETYWAITKGCVHSQTPVSPNLKRVDPYFSSWRMRAVPGPDGRLTSAECILSHFEEQHVNQDVARFAVKCGMWGVVKNMDVGFRKFQKERGGGSENLSRTSSGPGGVDGATGQTVVAPGSGSAQGPGNGGIPGGLARKIAFGTCVAAVGALAAALDAKSRFHPKGPDVSGTSRVRRRTFSHVHSHKGARRRARVRELERVEREDVVEEESAEFTRVDAEEPGAAPAEVSR</sequence>